<evidence type="ECO:0008006" key="3">
    <source>
        <dbReference type="Google" id="ProtNLM"/>
    </source>
</evidence>
<protein>
    <recommendedName>
        <fullName evidence="3">Endonuclease/exonuclease/phosphatase domain-containing protein</fullName>
    </recommendedName>
</protein>
<keyword evidence="2" id="KW-1185">Reference proteome</keyword>
<dbReference type="EnsemblMetazoa" id="AMAM010240-RA">
    <property type="protein sequence ID" value="AMAM010240-PA"/>
    <property type="gene ID" value="AMAM010240"/>
</dbReference>
<proteinExistence type="predicted"/>
<accession>A0A182SNF9</accession>
<dbReference type="AlphaFoldDB" id="A0A182SNF9"/>
<sequence length="127" mass="14298">MGQRDTEFIDGIYFNNLKQLSGISNTQGRQLDLIFGNSAVALDRCPVLRAPLPLVDEDSYHPAIEMTIPITPDPLVRPSLTSVSRELNFRKLDRVKFDRLINENDWSFLVSCPTIDVAVTKFTSVTT</sequence>
<name>A0A182SNF9_9DIPT</name>
<reference evidence="1" key="2">
    <citation type="submission" date="2020-05" db="UniProtKB">
        <authorList>
            <consortium name="EnsemblMetazoa"/>
        </authorList>
    </citation>
    <scope>IDENTIFICATION</scope>
    <source>
        <strain evidence="1">maculatus3</strain>
    </source>
</reference>
<evidence type="ECO:0000313" key="2">
    <source>
        <dbReference type="Proteomes" id="UP000075901"/>
    </source>
</evidence>
<organism evidence="1 2">
    <name type="scientific">Anopheles maculatus</name>
    <dbReference type="NCBI Taxonomy" id="74869"/>
    <lineage>
        <taxon>Eukaryota</taxon>
        <taxon>Metazoa</taxon>
        <taxon>Ecdysozoa</taxon>
        <taxon>Arthropoda</taxon>
        <taxon>Hexapoda</taxon>
        <taxon>Insecta</taxon>
        <taxon>Pterygota</taxon>
        <taxon>Neoptera</taxon>
        <taxon>Endopterygota</taxon>
        <taxon>Diptera</taxon>
        <taxon>Nematocera</taxon>
        <taxon>Culicoidea</taxon>
        <taxon>Culicidae</taxon>
        <taxon>Anophelinae</taxon>
        <taxon>Anopheles</taxon>
        <taxon>Anopheles maculatus group</taxon>
    </lineage>
</organism>
<dbReference type="Proteomes" id="UP000075901">
    <property type="component" value="Unassembled WGS sequence"/>
</dbReference>
<reference evidence="2" key="1">
    <citation type="submission" date="2013-09" db="EMBL/GenBank/DDBJ databases">
        <title>The Genome Sequence of Anopheles maculatus species B.</title>
        <authorList>
            <consortium name="The Broad Institute Genomics Platform"/>
            <person name="Neafsey D.E."/>
            <person name="Besansky N."/>
            <person name="Howell P."/>
            <person name="Walton C."/>
            <person name="Young S.K."/>
            <person name="Zeng Q."/>
            <person name="Gargeya S."/>
            <person name="Fitzgerald M."/>
            <person name="Haas B."/>
            <person name="Abouelleil A."/>
            <person name="Allen A.W."/>
            <person name="Alvarado L."/>
            <person name="Arachchi H.M."/>
            <person name="Berlin A.M."/>
            <person name="Chapman S.B."/>
            <person name="Gainer-Dewar J."/>
            <person name="Goldberg J."/>
            <person name="Griggs A."/>
            <person name="Gujja S."/>
            <person name="Hansen M."/>
            <person name="Howarth C."/>
            <person name="Imamovic A."/>
            <person name="Ireland A."/>
            <person name="Larimer J."/>
            <person name="McCowan C."/>
            <person name="Murphy C."/>
            <person name="Pearson M."/>
            <person name="Poon T.W."/>
            <person name="Priest M."/>
            <person name="Roberts A."/>
            <person name="Saif S."/>
            <person name="Shea T."/>
            <person name="Sisk P."/>
            <person name="Sykes S."/>
            <person name="Wortman J."/>
            <person name="Nusbaum C."/>
            <person name="Birren B."/>
        </authorList>
    </citation>
    <scope>NUCLEOTIDE SEQUENCE [LARGE SCALE GENOMIC DNA]</scope>
    <source>
        <strain evidence="2">maculatus3</strain>
    </source>
</reference>
<dbReference type="VEuPathDB" id="VectorBase:AMAM010240"/>
<evidence type="ECO:0000313" key="1">
    <source>
        <dbReference type="EnsemblMetazoa" id="AMAM010240-PA"/>
    </source>
</evidence>